<evidence type="ECO:0000256" key="1">
    <source>
        <dbReference type="ARBA" id="ARBA00006484"/>
    </source>
</evidence>
<dbReference type="PANTHER" id="PTHR48107">
    <property type="entry name" value="NADPH-DEPENDENT ALDEHYDE REDUCTASE-LIKE PROTEIN, CHLOROPLASTIC-RELATED"/>
    <property type="match status" value="1"/>
</dbReference>
<sequence>MLAVCVSVDHTAAVGTALVTGVSRRSSIGFAVARRLLERGDQVVVQSWAPHDAEQPWGADDLAAVLAELGDPPHLRADLADPEAPARLVAAARDAVGPLTTLVAAHARSALGRLAEVTAAEVDLCFAVNARGSLLLTQAFAGRYEPAAGPGAVVLFTSGQHRGPMSRELPYAISKGAIQQMTLSLADELIDADITVNCLNTGPTDTGWADPAEQDVVARLMPRGRWNTAAEAAAVVAWLTGPDARSVTGQTIDAEGGFRRWG</sequence>
<dbReference type="Proteomes" id="UP000648663">
    <property type="component" value="Unassembled WGS sequence"/>
</dbReference>
<dbReference type="CDD" id="cd05233">
    <property type="entry name" value="SDR_c"/>
    <property type="match status" value="1"/>
</dbReference>
<keyword evidence="2" id="KW-0560">Oxidoreductase</keyword>
<dbReference type="InterPro" id="IPR036291">
    <property type="entry name" value="NAD(P)-bd_dom_sf"/>
</dbReference>
<reference evidence="4" key="1">
    <citation type="journal article" date="2019" name="Int. J. Syst. Evol. Microbiol.">
        <title>The Global Catalogue of Microorganisms (GCM) 10K type strain sequencing project: providing services to taxonomists for standard genome sequencing and annotation.</title>
        <authorList>
            <consortium name="The Broad Institute Genomics Platform"/>
            <consortium name="The Broad Institute Genome Sequencing Center for Infectious Disease"/>
            <person name="Wu L."/>
            <person name="Ma J."/>
        </authorList>
    </citation>
    <scope>NUCLEOTIDE SEQUENCE [LARGE SCALE GENOMIC DNA]</scope>
    <source>
        <strain evidence="4">CGMCC 4.5581</strain>
    </source>
</reference>
<name>A0ABQ2G6G4_9ACTN</name>
<dbReference type="PANTHER" id="PTHR48107:SF7">
    <property type="entry name" value="RE15974P"/>
    <property type="match status" value="1"/>
</dbReference>
<evidence type="ECO:0000313" key="4">
    <source>
        <dbReference type="Proteomes" id="UP000648663"/>
    </source>
</evidence>
<proteinExistence type="inferred from homology"/>
<protein>
    <submittedName>
        <fullName evidence="3">3-ketoacyl-ACP reductase</fullName>
    </submittedName>
</protein>
<dbReference type="PROSITE" id="PS00061">
    <property type="entry name" value="ADH_SHORT"/>
    <property type="match status" value="1"/>
</dbReference>
<dbReference type="InterPro" id="IPR002347">
    <property type="entry name" value="SDR_fam"/>
</dbReference>
<dbReference type="SUPFAM" id="SSF51735">
    <property type="entry name" value="NAD(P)-binding Rossmann-fold domains"/>
    <property type="match status" value="1"/>
</dbReference>
<dbReference type="InterPro" id="IPR020904">
    <property type="entry name" value="Sc_DH/Rdtase_CS"/>
</dbReference>
<dbReference type="EMBL" id="BMMI01000007">
    <property type="protein sequence ID" value="GGL77687.1"/>
    <property type="molecule type" value="Genomic_DNA"/>
</dbReference>
<evidence type="ECO:0000256" key="2">
    <source>
        <dbReference type="ARBA" id="ARBA00023002"/>
    </source>
</evidence>
<keyword evidence="4" id="KW-1185">Reference proteome</keyword>
<evidence type="ECO:0000313" key="3">
    <source>
        <dbReference type="EMBL" id="GGL77687.1"/>
    </source>
</evidence>
<dbReference type="PRINTS" id="PR00081">
    <property type="entry name" value="GDHRDH"/>
</dbReference>
<organism evidence="3 4">
    <name type="scientific">Modestobacter marinus</name>
    <dbReference type="NCBI Taxonomy" id="477641"/>
    <lineage>
        <taxon>Bacteria</taxon>
        <taxon>Bacillati</taxon>
        <taxon>Actinomycetota</taxon>
        <taxon>Actinomycetes</taxon>
        <taxon>Geodermatophilales</taxon>
        <taxon>Geodermatophilaceae</taxon>
        <taxon>Modestobacter</taxon>
    </lineage>
</organism>
<accession>A0ABQ2G6G4</accession>
<comment type="similarity">
    <text evidence="1">Belongs to the short-chain dehydrogenases/reductases (SDR) family.</text>
</comment>
<comment type="caution">
    <text evidence="3">The sequence shown here is derived from an EMBL/GenBank/DDBJ whole genome shotgun (WGS) entry which is preliminary data.</text>
</comment>
<gene>
    <name evidence="3" type="primary">fabG</name>
    <name evidence="3" type="ORF">GCM10011589_37190</name>
</gene>
<dbReference type="Gene3D" id="3.40.50.720">
    <property type="entry name" value="NAD(P)-binding Rossmann-like Domain"/>
    <property type="match status" value="1"/>
</dbReference>
<dbReference type="Pfam" id="PF13561">
    <property type="entry name" value="adh_short_C2"/>
    <property type="match status" value="1"/>
</dbReference>